<evidence type="ECO:0000313" key="1">
    <source>
        <dbReference type="EMBL" id="CAG5128388.1"/>
    </source>
</evidence>
<sequence>MTTVGVDVFKPARVDALWYNSYNYQYPSFKQKQLCDCFDCYRSKPLPAFRRSSVERMRQECLCYKDRIAGVPERIRREATILPWPASSGQESGNEAVVAPLAVPARPPTDFLVRPRISPKEYRRWRFETTPVMSSQTREEWNQFLSRCPERFDIQLPLAVPGDGIQPYYDGGYCLRFLRPHITKGLGMQSCSERIIGESQGPATDSPYRNITVITPAASYG</sequence>
<dbReference type="Proteomes" id="UP000678393">
    <property type="component" value="Unassembled WGS sequence"/>
</dbReference>
<organism evidence="1 2">
    <name type="scientific">Candidula unifasciata</name>
    <dbReference type="NCBI Taxonomy" id="100452"/>
    <lineage>
        <taxon>Eukaryota</taxon>
        <taxon>Metazoa</taxon>
        <taxon>Spiralia</taxon>
        <taxon>Lophotrochozoa</taxon>
        <taxon>Mollusca</taxon>
        <taxon>Gastropoda</taxon>
        <taxon>Heterobranchia</taxon>
        <taxon>Euthyneura</taxon>
        <taxon>Panpulmonata</taxon>
        <taxon>Eupulmonata</taxon>
        <taxon>Stylommatophora</taxon>
        <taxon>Helicina</taxon>
        <taxon>Helicoidea</taxon>
        <taxon>Geomitridae</taxon>
        <taxon>Candidula</taxon>
    </lineage>
</organism>
<dbReference type="AlphaFoldDB" id="A0A8S3ZJZ9"/>
<name>A0A8S3ZJZ9_9EUPU</name>
<evidence type="ECO:0000313" key="2">
    <source>
        <dbReference type="Proteomes" id="UP000678393"/>
    </source>
</evidence>
<proteinExistence type="predicted"/>
<protein>
    <submittedName>
        <fullName evidence="1">Uncharacterized protein</fullName>
    </submittedName>
</protein>
<reference evidence="1" key="1">
    <citation type="submission" date="2021-04" db="EMBL/GenBank/DDBJ databases">
        <authorList>
            <consortium name="Molecular Ecology Group"/>
        </authorList>
    </citation>
    <scope>NUCLEOTIDE SEQUENCE</scope>
</reference>
<accession>A0A8S3ZJZ9</accession>
<keyword evidence="2" id="KW-1185">Reference proteome</keyword>
<dbReference type="OrthoDB" id="6098015at2759"/>
<comment type="caution">
    <text evidence="1">The sequence shown here is derived from an EMBL/GenBank/DDBJ whole genome shotgun (WGS) entry which is preliminary data.</text>
</comment>
<dbReference type="EMBL" id="CAJHNH020003045">
    <property type="protein sequence ID" value="CAG5128388.1"/>
    <property type="molecule type" value="Genomic_DNA"/>
</dbReference>
<gene>
    <name evidence="1" type="ORF">CUNI_LOCUS13946</name>
</gene>